<proteinExistence type="predicted"/>
<organism evidence="1 2">
    <name type="scientific">Trichogramma kaykai</name>
    <dbReference type="NCBI Taxonomy" id="54128"/>
    <lineage>
        <taxon>Eukaryota</taxon>
        <taxon>Metazoa</taxon>
        <taxon>Ecdysozoa</taxon>
        <taxon>Arthropoda</taxon>
        <taxon>Hexapoda</taxon>
        <taxon>Insecta</taxon>
        <taxon>Pterygota</taxon>
        <taxon>Neoptera</taxon>
        <taxon>Endopterygota</taxon>
        <taxon>Hymenoptera</taxon>
        <taxon>Apocrita</taxon>
        <taxon>Proctotrupomorpha</taxon>
        <taxon>Chalcidoidea</taxon>
        <taxon>Trichogrammatidae</taxon>
        <taxon>Trichogramma</taxon>
    </lineage>
</organism>
<dbReference type="Proteomes" id="UP001627154">
    <property type="component" value="Unassembled WGS sequence"/>
</dbReference>
<accession>A0ABD2WNA8</accession>
<sequence>MVSLIILFAYIEDDDDDDDSEDDIKVGYRDTGNKSTSLLTSRMRMWSYTCARRLLGRLRSPAATSADAQKTGASLRACSLLACKCAYYLSASSLCVYTCNW</sequence>
<dbReference type="AlphaFoldDB" id="A0ABD2WNA8"/>
<name>A0ABD2WNA8_9HYME</name>
<evidence type="ECO:0000313" key="2">
    <source>
        <dbReference type="Proteomes" id="UP001627154"/>
    </source>
</evidence>
<reference evidence="1 2" key="1">
    <citation type="journal article" date="2024" name="bioRxiv">
        <title>A reference genome for Trichogramma kaykai: A tiny desert-dwelling parasitoid wasp with competing sex-ratio distorters.</title>
        <authorList>
            <person name="Culotta J."/>
            <person name="Lindsey A.R."/>
        </authorList>
    </citation>
    <scope>NUCLEOTIDE SEQUENCE [LARGE SCALE GENOMIC DNA]</scope>
    <source>
        <strain evidence="1 2">KSX58</strain>
    </source>
</reference>
<comment type="caution">
    <text evidence="1">The sequence shown here is derived from an EMBL/GenBank/DDBJ whole genome shotgun (WGS) entry which is preliminary data.</text>
</comment>
<evidence type="ECO:0000313" key="1">
    <source>
        <dbReference type="EMBL" id="KAL3394293.1"/>
    </source>
</evidence>
<keyword evidence="2" id="KW-1185">Reference proteome</keyword>
<protein>
    <submittedName>
        <fullName evidence="1">Uncharacterized protein</fullName>
    </submittedName>
</protein>
<gene>
    <name evidence="1" type="ORF">TKK_011315</name>
</gene>
<dbReference type="EMBL" id="JBJJXI010000092">
    <property type="protein sequence ID" value="KAL3394293.1"/>
    <property type="molecule type" value="Genomic_DNA"/>
</dbReference>